<proteinExistence type="predicted"/>
<evidence type="ECO:0000313" key="2">
    <source>
        <dbReference type="WBParaSite" id="L893_g290.t1"/>
    </source>
</evidence>
<dbReference type="WBParaSite" id="L893_g290.t1">
    <property type="protein sequence ID" value="L893_g290.t1"/>
    <property type="gene ID" value="L893_g290"/>
</dbReference>
<accession>A0A1I7ZS56</accession>
<protein>
    <submittedName>
        <fullName evidence="2">Uncharacterized protein</fullName>
    </submittedName>
</protein>
<dbReference type="Proteomes" id="UP000095287">
    <property type="component" value="Unplaced"/>
</dbReference>
<dbReference type="AlphaFoldDB" id="A0A1I7ZS56"/>
<evidence type="ECO:0000313" key="1">
    <source>
        <dbReference type="Proteomes" id="UP000095287"/>
    </source>
</evidence>
<keyword evidence="1" id="KW-1185">Reference proteome</keyword>
<name>A0A1I7ZS56_9BILA</name>
<organism evidence="1 2">
    <name type="scientific">Steinernema glaseri</name>
    <dbReference type="NCBI Taxonomy" id="37863"/>
    <lineage>
        <taxon>Eukaryota</taxon>
        <taxon>Metazoa</taxon>
        <taxon>Ecdysozoa</taxon>
        <taxon>Nematoda</taxon>
        <taxon>Chromadorea</taxon>
        <taxon>Rhabditida</taxon>
        <taxon>Tylenchina</taxon>
        <taxon>Panagrolaimomorpha</taxon>
        <taxon>Strongyloidoidea</taxon>
        <taxon>Steinernematidae</taxon>
        <taxon>Steinernema</taxon>
    </lineage>
</organism>
<reference evidence="2" key="1">
    <citation type="submission" date="2016-11" db="UniProtKB">
        <authorList>
            <consortium name="WormBaseParasite"/>
        </authorList>
    </citation>
    <scope>IDENTIFICATION</scope>
</reference>
<sequence length="171" mass="19703">MDHSRIRFHFSDVGALSSIFGCPKSDYLQIHRRTLSQESWQIWALEKVPRDDPRFAQPEKQIPCSGEIIVDVCCFLFFCLSVGTRKRVDRLDSNFHVKVGRVGYEAAYLNSIFFCNSPSQLLLAFFFLRSSKQKRRDADYDLQLTTRFVISRFSPALVQIAQSSFFVGLSS</sequence>